<keyword evidence="3" id="KW-1185">Reference proteome</keyword>
<dbReference type="Proteomes" id="UP000765802">
    <property type="component" value="Unassembled WGS sequence"/>
</dbReference>
<organism evidence="2 3">
    <name type="scientific">Flavihumibacter stibioxidans</name>
    <dbReference type="NCBI Taxonomy" id="1834163"/>
    <lineage>
        <taxon>Bacteria</taxon>
        <taxon>Pseudomonadati</taxon>
        <taxon>Bacteroidota</taxon>
        <taxon>Chitinophagia</taxon>
        <taxon>Chitinophagales</taxon>
        <taxon>Chitinophagaceae</taxon>
        <taxon>Flavihumibacter</taxon>
    </lineage>
</organism>
<evidence type="ECO:0000313" key="3">
    <source>
        <dbReference type="Proteomes" id="UP000765802"/>
    </source>
</evidence>
<feature type="domain" description="PKD" evidence="1">
    <location>
        <begin position="1228"/>
        <end position="1298"/>
    </location>
</feature>
<evidence type="ECO:0000313" key="2">
    <source>
        <dbReference type="EMBL" id="MBC6490140.1"/>
    </source>
</evidence>
<reference evidence="2 3" key="1">
    <citation type="submission" date="2016-07" db="EMBL/GenBank/DDBJ databases">
        <title>Genome analysis of Flavihumibacter stibioxidans YS-17.</title>
        <authorList>
            <person name="Shi K."/>
            <person name="Han Y."/>
            <person name="Wang G."/>
        </authorList>
    </citation>
    <scope>NUCLEOTIDE SEQUENCE [LARGE SCALE GENOMIC DNA]</scope>
    <source>
        <strain evidence="2 3">YS-17</strain>
    </source>
</reference>
<dbReference type="RefSeq" id="WP_187255464.1">
    <property type="nucleotide sequence ID" value="NZ_JBHULF010000006.1"/>
</dbReference>
<feature type="domain" description="PKD" evidence="1">
    <location>
        <begin position="1859"/>
        <end position="1906"/>
    </location>
</feature>
<name>A0ABR7M544_9BACT</name>
<comment type="caution">
    <text evidence="2">The sequence shown here is derived from an EMBL/GenBank/DDBJ whole genome shotgun (WGS) entry which is preliminary data.</text>
</comment>
<evidence type="ECO:0000259" key="1">
    <source>
        <dbReference type="PROSITE" id="PS50093"/>
    </source>
</evidence>
<protein>
    <recommendedName>
        <fullName evidence="1">PKD domain-containing protein</fullName>
    </recommendedName>
</protein>
<dbReference type="InterPro" id="IPR022409">
    <property type="entry name" value="PKD/Chitinase_dom"/>
</dbReference>
<dbReference type="InterPro" id="IPR035986">
    <property type="entry name" value="PKD_dom_sf"/>
</dbReference>
<dbReference type="InterPro" id="IPR013783">
    <property type="entry name" value="Ig-like_fold"/>
</dbReference>
<feature type="domain" description="PKD" evidence="1">
    <location>
        <begin position="1426"/>
        <end position="1483"/>
    </location>
</feature>
<feature type="domain" description="PKD" evidence="1">
    <location>
        <begin position="1315"/>
        <end position="1369"/>
    </location>
</feature>
<feature type="domain" description="PKD" evidence="1">
    <location>
        <begin position="2026"/>
        <end position="2061"/>
    </location>
</feature>
<dbReference type="PROSITE" id="PS50093">
    <property type="entry name" value="PKD"/>
    <property type="match status" value="8"/>
</dbReference>
<dbReference type="Pfam" id="PF18911">
    <property type="entry name" value="PKD_4"/>
    <property type="match status" value="4"/>
</dbReference>
<sequence>MAPVTLKKPATRVVWLLLFIVIPGLFSGILAQAPATVIRVDNANRQDPDTLSICINGSLNFADGSFGTPIKWSWTFSNGSPASSTVRHPGQVRFSVAGIQKVSLVSENLDGKDTAFFYVDVKNIKPVPDFSFSPNNNCGNIPVKFSNSSSGASRYLWRFGDEDTSIQKDPSHQYLSLTGSGTVTVQAKLIAYNQYGCSDSVQKPVTVLKVPDASLVSTDLDVQLVTFSGRPTFKKCSNEENYVFHFKNGSNTNASITRWEIDWGDGSPKYAGTTLPDTSHPFKLGNTVMTVSAFGADGCIGIKKYNVFLGTNPAGGIGSPGNTTICGPQTLSFPITGTSNNPPGTQYQIVFNDGSPTWLQTHPAPGQIDHEFVVGSCGVSSSNGSNIFQNSFKVTLDIINPCGISSSTVTPIYVSAKPQPLIGISPDSIVCVNSTATISDISRLGNFITVSGANSTCETNSGTAWKVYPATGWTTASGKLGSHNNSLNNYRLWNNGSSNLGLRFTVPGNYTVTLYKANECGVDSITRIICVREQPKASFTLNKTEGCGPLPVAAANTSPLPLCGENIFTWEITRLDPENCDPAGGTGYTYTNGTSKESLNPSWNFSLPGKYLVRLRVQAAGNSAASCSPDEFTDTVTIKAKPKLGISAPATICVGQTIQPTVSTISCYGNSVAGYEWTFTGGLPATAGTVVPGDIRYSTAGTYSIALKAANECGSSTVNTPVQVVALPAASAGKDLTVCSGDQVTLGSPAISGYSYLWQPATGLSGPVAAQPVFSVANNTGTNKEYQLVLTVKAGSGANACANSDTVNITVKPAPAVVVIPTSATVCVGDSVLLQSSGAKSYSWSPSPGLNLASGDSVWAGPSTTTTYTVTGTDTSGCRSSATATITVKPLPPADAGNNLALCLVNENIILTGGIIPGGVWIGTGISAGSGGYNFNPFLAGIGNHKAYYTVTQNGCTATDSTLISVSGQEEAKAGADQTVCQNSGAIQLSGLPSGGSWSGSGLVTGSGLFTPAQAGVFTLKYSYGAGSCQVTDELVITVLPGIENNIIRNRQDICVGSTPQLLTGSVPTGGDSSKIFQWQISQDSITWTNIIGASGKDYQPEALTGLRYFRRLVSSTLCNGLQVSTSNIIDIVPHGDAIASFSAAKNISCSPFQIDQSIITTDIQPDLNGSYWWFVNNNPLNTNSSPVFPGYTINANNDSVSISLVVRSQWGCASDTTTAKFVTIAGTTASFTKDSSEGCAPISIRFTNTSSRLDGVQFNWDFGDGQTSDSAQPDAILYRGSQFGNDTTYVISLSVSNGCETSVYKDSVQVRPLPKAIFGIDTTAGCSPFKLRINNTSKGGSATYYWDFGDGNTMTTTNKGVMEHVYTSGTVDTFTIKMRMVTECGEDSLAYNIVVSPNQIQPQVAVNGNQLYGCTPHTVTIINTTPGASRFEWNFDDGSPLLVSDEIPQTLTHTYTDTGTFNISVRMTNGCSDTVIYRQVIVLPGPTAGFEPITRPYCERDSVRFTNTSKQADAYLWNFGDGKTSILASPVHRYEQPGKYWVILVAYNSNPFGNRCSDTIRQEIEVLANPVASILTNAGTLNCAPFTLNATTNPAGALNANWYFDDPNDPTPAVGFTASHTFTKGGTYRIKLLVYNAAGCVDSSFTLIRVQYSPETGFNPLNTITCSTDSTISFTNTTTYEGTDLTGFRWLIDSIPVNTNRNLNYRFRLPQGELLPKTYAVTLISTSSIGCADTSYGSVRMNPTPVASFSIQNDRSCVPFAPAITNNSQFADDFRWYLDDSLVSADRTPGNIQLLRANSNYRLRLIASNRYGCDPDTMEQVITTAPKPVAGFALSDSLGCTGVLDVRMTNNSVGASRYEWQFGDQTPSVNTQNVRHFYGQSGEYDVLLIADNGICRDTATKIIRVGIKPIAAFEVDTAQGCKLLTVNFRNLSTNATAYMWDFDDGNFSGSENPVHSFGFINSPYTIRMIARGTYGCEDTAVRLNYITVKTAPTASFRVLPSPVIEIPDYTFEFLDQSTDLKSPDYKWYFGDQAGVGSTIPSPTYTYKDTGIYQVKMIVINKDDFCSDTASLNVQIMGIPGWLQVPNAFQPGSARTELNRFIPKGTGLKEYRLQIYNAWGELVFETNKLDDKGRPVESWDGNYKGQGVQQDVFTWRIVARFLNGTEWKGMRYPGNDQYKRVGTITVIK</sequence>
<feature type="domain" description="PKD" evidence="1">
    <location>
        <begin position="1515"/>
        <end position="1550"/>
    </location>
</feature>
<feature type="domain" description="PKD" evidence="1">
    <location>
        <begin position="1587"/>
        <end position="1640"/>
    </location>
</feature>
<dbReference type="Gene3D" id="2.60.40.10">
    <property type="entry name" value="Immunoglobulins"/>
    <property type="match status" value="13"/>
</dbReference>
<accession>A0ABR7M544</accession>
<dbReference type="Pfam" id="PF00801">
    <property type="entry name" value="PKD"/>
    <property type="match status" value="1"/>
</dbReference>
<dbReference type="CDD" id="cd00146">
    <property type="entry name" value="PKD"/>
    <property type="match status" value="3"/>
</dbReference>
<gene>
    <name evidence="2" type="ORF">BC349_04110</name>
</gene>
<dbReference type="EMBL" id="MBUA01000001">
    <property type="protein sequence ID" value="MBC6490140.1"/>
    <property type="molecule type" value="Genomic_DNA"/>
</dbReference>
<dbReference type="InterPro" id="IPR000601">
    <property type="entry name" value="PKD_dom"/>
</dbReference>
<dbReference type="SMART" id="SM00089">
    <property type="entry name" value="PKD"/>
    <property type="match status" value="12"/>
</dbReference>
<dbReference type="SUPFAM" id="SSF49299">
    <property type="entry name" value="PKD domain"/>
    <property type="match status" value="12"/>
</dbReference>
<proteinExistence type="predicted"/>
<feature type="domain" description="PKD" evidence="1">
    <location>
        <begin position="669"/>
        <end position="731"/>
    </location>
</feature>